<proteinExistence type="predicted"/>
<comment type="caution">
    <text evidence="3">The sequence shown here is derived from an EMBL/GenBank/DDBJ whole genome shotgun (WGS) entry which is preliminary data.</text>
</comment>
<dbReference type="Proteomes" id="UP001153069">
    <property type="component" value="Unassembled WGS sequence"/>
</dbReference>
<dbReference type="OrthoDB" id="42251at2759"/>
<evidence type="ECO:0000313" key="3">
    <source>
        <dbReference type="EMBL" id="CAB9509072.1"/>
    </source>
</evidence>
<protein>
    <recommendedName>
        <fullName evidence="5">SGNH/GDSL hydrolase family protein</fullName>
    </recommendedName>
</protein>
<keyword evidence="4" id="KW-1185">Reference proteome</keyword>
<keyword evidence="2" id="KW-1133">Transmembrane helix</keyword>
<keyword evidence="2" id="KW-0472">Membrane</keyword>
<dbReference type="Gene3D" id="3.40.50.1110">
    <property type="entry name" value="SGNH hydrolase"/>
    <property type="match status" value="1"/>
</dbReference>
<sequence length="340" mass="39014">MPKNPYIKTSPRGQGSKSGQSSIFKPCLILVGILVICSFATTYHSILLGDVTNPTTRQTFPRDKSKPKESLRILFIGNSILFMNDSPGLLVRLIEASGKYTVTHYETCLKAGMYLNMFHYSQCPYQMSQSRQDMTMEHLFDNTTQSWDYVILNDQTKAPALRLEQQTTRVQMRTKFAQEFWDTGATPIFLQTAAYRHPFADFGTFEQFTKLLHDGYHDYANEVTEWFQKRWQSDTSIGTRRPKEARVSPVGEAYAEVKSKNVELWEKLYMADGIHPSPLGTWLQVCVLYATMLKEEPPKNYPALWITAQGRPPQEEATELWSVALQVTGIMDEQFYVDHS</sequence>
<gene>
    <name evidence="3" type="ORF">SEMRO_374_G129160.1</name>
</gene>
<name>A0A9N8DU58_9STRA</name>
<feature type="transmembrane region" description="Helical" evidence="2">
    <location>
        <begin position="27"/>
        <end position="48"/>
    </location>
</feature>
<evidence type="ECO:0000313" key="4">
    <source>
        <dbReference type="Proteomes" id="UP001153069"/>
    </source>
</evidence>
<organism evidence="3 4">
    <name type="scientific">Seminavis robusta</name>
    <dbReference type="NCBI Taxonomy" id="568900"/>
    <lineage>
        <taxon>Eukaryota</taxon>
        <taxon>Sar</taxon>
        <taxon>Stramenopiles</taxon>
        <taxon>Ochrophyta</taxon>
        <taxon>Bacillariophyta</taxon>
        <taxon>Bacillariophyceae</taxon>
        <taxon>Bacillariophycidae</taxon>
        <taxon>Naviculales</taxon>
        <taxon>Naviculaceae</taxon>
        <taxon>Seminavis</taxon>
    </lineage>
</organism>
<evidence type="ECO:0000256" key="1">
    <source>
        <dbReference type="SAM" id="MobiDB-lite"/>
    </source>
</evidence>
<keyword evidence="2" id="KW-0812">Transmembrane</keyword>
<dbReference type="InterPro" id="IPR036514">
    <property type="entry name" value="SGNH_hydro_sf"/>
</dbReference>
<dbReference type="EMBL" id="CAICTM010000373">
    <property type="protein sequence ID" value="CAB9509072.1"/>
    <property type="molecule type" value="Genomic_DNA"/>
</dbReference>
<feature type="compositionally biased region" description="Polar residues" evidence="1">
    <location>
        <begin position="11"/>
        <end position="21"/>
    </location>
</feature>
<dbReference type="AlphaFoldDB" id="A0A9N8DU58"/>
<dbReference type="SUPFAM" id="SSF52266">
    <property type="entry name" value="SGNH hydrolase"/>
    <property type="match status" value="1"/>
</dbReference>
<accession>A0A9N8DU58</accession>
<evidence type="ECO:0008006" key="5">
    <source>
        <dbReference type="Google" id="ProtNLM"/>
    </source>
</evidence>
<reference evidence="3" key="1">
    <citation type="submission" date="2020-06" db="EMBL/GenBank/DDBJ databases">
        <authorList>
            <consortium name="Plant Systems Biology data submission"/>
        </authorList>
    </citation>
    <scope>NUCLEOTIDE SEQUENCE</scope>
    <source>
        <strain evidence="3">D6</strain>
    </source>
</reference>
<evidence type="ECO:0000256" key="2">
    <source>
        <dbReference type="SAM" id="Phobius"/>
    </source>
</evidence>
<feature type="region of interest" description="Disordered" evidence="1">
    <location>
        <begin position="1"/>
        <end position="21"/>
    </location>
</feature>